<protein>
    <submittedName>
        <fullName evidence="5">LPS export ABC transporter ATP-binding protein</fullName>
    </submittedName>
</protein>
<dbReference type="InterPro" id="IPR003593">
    <property type="entry name" value="AAA+_ATPase"/>
</dbReference>
<dbReference type="CDD" id="cd03218">
    <property type="entry name" value="ABC_YhbG"/>
    <property type="match status" value="1"/>
</dbReference>
<name>A0ABU3CRA3_9FLAO</name>
<evidence type="ECO:0000313" key="6">
    <source>
        <dbReference type="Proteomes" id="UP001248819"/>
    </source>
</evidence>
<evidence type="ECO:0000256" key="3">
    <source>
        <dbReference type="ARBA" id="ARBA00022840"/>
    </source>
</evidence>
<proteinExistence type="predicted"/>
<reference evidence="5 6" key="1">
    <citation type="submission" date="2023-09" db="EMBL/GenBank/DDBJ databases">
        <authorList>
            <person name="Rey-Velasco X."/>
        </authorList>
    </citation>
    <scope>NUCLEOTIDE SEQUENCE [LARGE SCALE GENOMIC DNA]</scope>
    <source>
        <strain evidence="5 6">F297</strain>
    </source>
</reference>
<dbReference type="PROSITE" id="PS50893">
    <property type="entry name" value="ABC_TRANSPORTER_2"/>
    <property type="match status" value="1"/>
</dbReference>
<dbReference type="InterPro" id="IPR003439">
    <property type="entry name" value="ABC_transporter-like_ATP-bd"/>
</dbReference>
<dbReference type="InterPro" id="IPR030921">
    <property type="entry name" value="LPS_export_LptB"/>
</dbReference>
<keyword evidence="1" id="KW-0813">Transport</keyword>
<dbReference type="SUPFAM" id="SSF52540">
    <property type="entry name" value="P-loop containing nucleoside triphosphate hydrolases"/>
    <property type="match status" value="1"/>
</dbReference>
<dbReference type="Gene3D" id="3.40.50.300">
    <property type="entry name" value="P-loop containing nucleotide triphosphate hydrolases"/>
    <property type="match status" value="1"/>
</dbReference>
<accession>A0ABU3CRA3</accession>
<sequence length="246" mass="27732">MKLRAEKLVKSYKGREVVKGISLEVNQGEIVGLLGPNGAGKTTSFYMIVGLIKPNSGDIILDKINITKYPMYKRAQNGIGYLAQEASVFRKLSIEDNIMSVLELTSLSKKERQIKMESLIEEFGLGHIRTNRGDLLSGGERRRTEIARALATDPKFILLDEPFAGVDPVAVEDIQRIVAQLKNKNIGILITDHNVQETLAITDRTYLMFEGNILKHGQPEELAEDEMVRKVYLGKNFELRKKRLFD</sequence>
<dbReference type="PANTHER" id="PTHR45772">
    <property type="entry name" value="CONSERVED COMPONENT OF ABC TRANSPORTER FOR NATURAL AMINO ACIDS-RELATED"/>
    <property type="match status" value="1"/>
</dbReference>
<feature type="domain" description="ABC transporter" evidence="4">
    <location>
        <begin position="3"/>
        <end position="235"/>
    </location>
</feature>
<dbReference type="InterPro" id="IPR027417">
    <property type="entry name" value="P-loop_NTPase"/>
</dbReference>
<dbReference type="Pfam" id="PF00005">
    <property type="entry name" value="ABC_tran"/>
    <property type="match status" value="1"/>
</dbReference>
<comment type="caution">
    <text evidence="5">The sequence shown here is derived from an EMBL/GenBank/DDBJ whole genome shotgun (WGS) entry which is preliminary data.</text>
</comment>
<organism evidence="5 6">
    <name type="scientific">Autumnicola edwardsiae</name>
    <dbReference type="NCBI Taxonomy" id="3075594"/>
    <lineage>
        <taxon>Bacteria</taxon>
        <taxon>Pseudomonadati</taxon>
        <taxon>Bacteroidota</taxon>
        <taxon>Flavobacteriia</taxon>
        <taxon>Flavobacteriales</taxon>
        <taxon>Flavobacteriaceae</taxon>
        <taxon>Autumnicola</taxon>
    </lineage>
</organism>
<dbReference type="SMART" id="SM00382">
    <property type="entry name" value="AAA"/>
    <property type="match status" value="1"/>
</dbReference>
<evidence type="ECO:0000256" key="1">
    <source>
        <dbReference type="ARBA" id="ARBA00022448"/>
    </source>
</evidence>
<evidence type="ECO:0000259" key="4">
    <source>
        <dbReference type="PROSITE" id="PS50893"/>
    </source>
</evidence>
<evidence type="ECO:0000313" key="5">
    <source>
        <dbReference type="EMBL" id="MDT0648879.1"/>
    </source>
</evidence>
<dbReference type="InterPro" id="IPR051120">
    <property type="entry name" value="ABC_AA/LPS_Transport"/>
</dbReference>
<dbReference type="RefSeq" id="WP_311483057.1">
    <property type="nucleotide sequence ID" value="NZ_JAVRHP010000005.1"/>
</dbReference>
<dbReference type="PANTHER" id="PTHR45772:SF10">
    <property type="entry name" value="LIPOPOLYSACCHARIDE EXPORT SYSTEM ATP-BINDING PROTEIN LPTB"/>
    <property type="match status" value="1"/>
</dbReference>
<keyword evidence="6" id="KW-1185">Reference proteome</keyword>
<dbReference type="EMBL" id="JAVRHP010000005">
    <property type="protein sequence ID" value="MDT0648879.1"/>
    <property type="molecule type" value="Genomic_DNA"/>
</dbReference>
<dbReference type="Proteomes" id="UP001248819">
    <property type="component" value="Unassembled WGS sequence"/>
</dbReference>
<dbReference type="NCBIfam" id="TIGR04406">
    <property type="entry name" value="LPS_export_lptB"/>
    <property type="match status" value="1"/>
</dbReference>
<keyword evidence="2" id="KW-0547">Nucleotide-binding</keyword>
<keyword evidence="3 5" id="KW-0067">ATP-binding</keyword>
<dbReference type="GO" id="GO:0005524">
    <property type="term" value="F:ATP binding"/>
    <property type="evidence" value="ECO:0007669"/>
    <property type="project" value="UniProtKB-KW"/>
</dbReference>
<gene>
    <name evidence="5" type="primary">lptB</name>
    <name evidence="5" type="ORF">RM529_01900</name>
</gene>
<evidence type="ECO:0000256" key="2">
    <source>
        <dbReference type="ARBA" id="ARBA00022741"/>
    </source>
</evidence>